<accession>A0AA88HZE0</accession>
<feature type="domain" description="PiggyBac transposable element-derived protein" evidence="2">
    <location>
        <begin position="215"/>
        <end position="331"/>
    </location>
</feature>
<dbReference type="Pfam" id="PF13843">
    <property type="entry name" value="DDE_Tnp_1_7"/>
    <property type="match status" value="2"/>
</dbReference>
<feature type="region of interest" description="Disordered" evidence="1">
    <location>
        <begin position="24"/>
        <end position="91"/>
    </location>
</feature>
<organism evidence="3 4">
    <name type="scientific">Artemia franciscana</name>
    <name type="common">Brine shrimp</name>
    <name type="synonym">Artemia sanfranciscana</name>
    <dbReference type="NCBI Taxonomy" id="6661"/>
    <lineage>
        <taxon>Eukaryota</taxon>
        <taxon>Metazoa</taxon>
        <taxon>Ecdysozoa</taxon>
        <taxon>Arthropoda</taxon>
        <taxon>Crustacea</taxon>
        <taxon>Branchiopoda</taxon>
        <taxon>Anostraca</taxon>
        <taxon>Artemiidae</taxon>
        <taxon>Artemia</taxon>
    </lineage>
</organism>
<dbReference type="InterPro" id="IPR029526">
    <property type="entry name" value="PGBD"/>
</dbReference>
<evidence type="ECO:0000259" key="2">
    <source>
        <dbReference type="Pfam" id="PF13843"/>
    </source>
</evidence>
<evidence type="ECO:0000256" key="1">
    <source>
        <dbReference type="SAM" id="MobiDB-lite"/>
    </source>
</evidence>
<evidence type="ECO:0000313" key="3">
    <source>
        <dbReference type="EMBL" id="KAK2718624.1"/>
    </source>
</evidence>
<evidence type="ECO:0000313" key="4">
    <source>
        <dbReference type="Proteomes" id="UP001187531"/>
    </source>
</evidence>
<comment type="caution">
    <text evidence="3">The sequence shown here is derived from an EMBL/GenBank/DDBJ whole genome shotgun (WGS) entry which is preliminary data.</text>
</comment>
<dbReference type="AlphaFoldDB" id="A0AA88HZE0"/>
<proteinExistence type="predicted"/>
<name>A0AA88HZE0_ARTSF</name>
<feature type="compositionally biased region" description="Acidic residues" evidence="1">
    <location>
        <begin position="57"/>
        <end position="67"/>
    </location>
</feature>
<gene>
    <name evidence="3" type="ORF">QYM36_005838</name>
</gene>
<sequence>MRRERIDTRAKKRFTEEDIIQILEEDDDISTGFDTRNNNDYRPSNYEQENLIPDEISSSEESAEESNEATTPSSQFVEQPSPAPGNEDATSLFAIDGTGRDIFRMIKNLKMFLYIKTCHGFDNPFSRLARETPLAPIFDIYEQFVENCSKLYSPSEIVTIDEMLIRFRGQYHFSMYIPTKPNKYGIKMQCLADIRTFYLCDVFIYSGKETKLQSFADNWYSYVQLVEELLKQKLTYVRTVKKNKRDIPDSFLPNKTCQEGSSLFGFKSDKTVVSYVPKKSKAIVLIPLIHHTPKVDDYMGKPVIIALYNSTTSGVDSLDQKCKNYTTSHRTHH</sequence>
<feature type="compositionally biased region" description="Polar residues" evidence="1">
    <location>
        <begin position="32"/>
        <end position="48"/>
    </location>
</feature>
<dbReference type="PANTHER" id="PTHR46599:SF6">
    <property type="entry name" value="DUAL SPECIFICITY PHOSPHATASE 26"/>
    <property type="match status" value="1"/>
</dbReference>
<protein>
    <recommendedName>
        <fullName evidence="2">PiggyBac transposable element-derived protein domain-containing protein</fullName>
    </recommendedName>
</protein>
<keyword evidence="4" id="KW-1185">Reference proteome</keyword>
<feature type="domain" description="PiggyBac transposable element-derived protein" evidence="2">
    <location>
        <begin position="98"/>
        <end position="212"/>
    </location>
</feature>
<dbReference type="PANTHER" id="PTHR46599">
    <property type="entry name" value="PIGGYBAC TRANSPOSABLE ELEMENT-DERIVED PROTEIN 4"/>
    <property type="match status" value="1"/>
</dbReference>
<dbReference type="Proteomes" id="UP001187531">
    <property type="component" value="Unassembled WGS sequence"/>
</dbReference>
<reference evidence="3" key="1">
    <citation type="submission" date="2023-07" db="EMBL/GenBank/DDBJ databases">
        <title>Chromosome-level genome assembly of Artemia franciscana.</title>
        <authorList>
            <person name="Jo E."/>
        </authorList>
    </citation>
    <scope>NUCLEOTIDE SEQUENCE</scope>
    <source>
        <tissue evidence="3">Whole body</tissue>
    </source>
</reference>
<dbReference type="EMBL" id="JAVRJZ010000009">
    <property type="protein sequence ID" value="KAK2718624.1"/>
    <property type="molecule type" value="Genomic_DNA"/>
</dbReference>